<proteinExistence type="predicted"/>
<accession>A0A840MFF0</accession>
<dbReference type="Pfam" id="PF21631">
    <property type="entry name" value="A9CJY8-like_N"/>
    <property type="match status" value="1"/>
</dbReference>
<evidence type="ECO:0008006" key="5">
    <source>
        <dbReference type="Google" id="ProtNLM"/>
    </source>
</evidence>
<evidence type="ECO:0000313" key="4">
    <source>
        <dbReference type="Proteomes" id="UP000575898"/>
    </source>
</evidence>
<name>A0A840MFF0_9PROT</name>
<organism evidence="3 4">
    <name type="scientific">Chitinivorax tropicus</name>
    <dbReference type="NCBI Taxonomy" id="714531"/>
    <lineage>
        <taxon>Bacteria</taxon>
        <taxon>Pseudomonadati</taxon>
        <taxon>Pseudomonadota</taxon>
        <taxon>Betaproteobacteria</taxon>
        <taxon>Chitinivorax</taxon>
    </lineage>
</organism>
<evidence type="ECO:0000259" key="2">
    <source>
        <dbReference type="Pfam" id="PF21631"/>
    </source>
</evidence>
<feature type="domain" description="CASTOR ACT" evidence="1">
    <location>
        <begin position="57"/>
        <end position="117"/>
    </location>
</feature>
<evidence type="ECO:0000313" key="3">
    <source>
        <dbReference type="EMBL" id="MBB5017130.1"/>
    </source>
</evidence>
<dbReference type="InterPro" id="IPR016540">
    <property type="entry name" value="UCP008459"/>
</dbReference>
<feature type="domain" description="A9CJY8-like N-terminal" evidence="2">
    <location>
        <begin position="9"/>
        <end position="44"/>
    </location>
</feature>
<dbReference type="PIRSF" id="PIRSF008459">
    <property type="entry name" value="UCP008459"/>
    <property type="match status" value="1"/>
</dbReference>
<reference evidence="3 4" key="1">
    <citation type="submission" date="2020-08" db="EMBL/GenBank/DDBJ databases">
        <title>Genomic Encyclopedia of Type Strains, Phase IV (KMG-IV): sequencing the most valuable type-strain genomes for metagenomic binning, comparative biology and taxonomic classification.</title>
        <authorList>
            <person name="Goeker M."/>
        </authorList>
    </citation>
    <scope>NUCLEOTIDE SEQUENCE [LARGE SCALE GENOMIC DNA]</scope>
    <source>
        <strain evidence="3 4">DSM 27165</strain>
    </source>
</reference>
<evidence type="ECO:0000259" key="1">
    <source>
        <dbReference type="Pfam" id="PF13840"/>
    </source>
</evidence>
<dbReference type="PANTHER" id="PTHR31131:SF6">
    <property type="entry name" value="CASTOR ACT DOMAIN-CONTAINING PROTEIN"/>
    <property type="match status" value="1"/>
</dbReference>
<protein>
    <recommendedName>
        <fullName evidence="5">Aspartate kinase</fullName>
    </recommendedName>
</protein>
<keyword evidence="4" id="KW-1185">Reference proteome</keyword>
<dbReference type="PANTHER" id="PTHR31131">
    <property type="entry name" value="CHROMOSOME 1, WHOLE GENOME SHOTGUN SEQUENCE"/>
    <property type="match status" value="1"/>
</dbReference>
<gene>
    <name evidence="3" type="ORF">HNQ59_000392</name>
</gene>
<dbReference type="InterPro" id="IPR049447">
    <property type="entry name" value="A9CJY8-like_N"/>
</dbReference>
<sequence length="133" mass="14305">MLTLRRLNDTFAIHRWPVDSAIPAAAFSASWFSITRTDEELSLVIPSYITLPSTHRSDGWQALAVVGPLDFSLTGILAGLSGTLAQAGISIFAISTFDTDILLIKAEHMEAAMNSLQQAGYRIESAPTPTALT</sequence>
<dbReference type="Gene3D" id="3.30.2130.10">
    <property type="entry name" value="VC0802-like"/>
    <property type="match status" value="1"/>
</dbReference>
<dbReference type="InterPro" id="IPR051719">
    <property type="entry name" value="CASTOR_mTORC1"/>
</dbReference>
<dbReference type="EMBL" id="JACHHY010000002">
    <property type="protein sequence ID" value="MBB5017130.1"/>
    <property type="molecule type" value="Genomic_DNA"/>
</dbReference>
<dbReference type="Pfam" id="PF13840">
    <property type="entry name" value="ACT_7"/>
    <property type="match status" value="1"/>
</dbReference>
<dbReference type="InterPro" id="IPR027795">
    <property type="entry name" value="CASTOR_ACT_dom"/>
</dbReference>
<dbReference type="InterPro" id="IPR045865">
    <property type="entry name" value="ACT-like_dom_sf"/>
</dbReference>
<comment type="caution">
    <text evidence="3">The sequence shown here is derived from an EMBL/GenBank/DDBJ whole genome shotgun (WGS) entry which is preliminary data.</text>
</comment>
<dbReference type="SUPFAM" id="SSF55021">
    <property type="entry name" value="ACT-like"/>
    <property type="match status" value="2"/>
</dbReference>
<dbReference type="Proteomes" id="UP000575898">
    <property type="component" value="Unassembled WGS sequence"/>
</dbReference>
<dbReference type="AlphaFoldDB" id="A0A840MFF0"/>
<dbReference type="RefSeq" id="WP_184034482.1">
    <property type="nucleotide sequence ID" value="NZ_JACHHY010000002.1"/>
</dbReference>